<reference evidence="1" key="2">
    <citation type="journal article" date="2015" name="Data Brief">
        <title>Shoot transcriptome of the giant reed, Arundo donax.</title>
        <authorList>
            <person name="Barrero R.A."/>
            <person name="Guerrero F.D."/>
            <person name="Moolhuijzen P."/>
            <person name="Goolsby J.A."/>
            <person name="Tidwell J."/>
            <person name="Bellgard S.E."/>
            <person name="Bellgard M.I."/>
        </authorList>
    </citation>
    <scope>NUCLEOTIDE SEQUENCE</scope>
    <source>
        <tissue evidence="1">Shoot tissue taken approximately 20 cm above the soil surface</tissue>
    </source>
</reference>
<reference evidence="1" key="1">
    <citation type="submission" date="2014-09" db="EMBL/GenBank/DDBJ databases">
        <authorList>
            <person name="Magalhaes I.L.F."/>
            <person name="Oliveira U."/>
            <person name="Santos F.R."/>
            <person name="Vidigal T.H.D.A."/>
            <person name="Brescovit A.D."/>
            <person name="Santos A.J."/>
        </authorList>
    </citation>
    <scope>NUCLEOTIDE SEQUENCE</scope>
    <source>
        <tissue evidence="1">Shoot tissue taken approximately 20 cm above the soil surface</tissue>
    </source>
</reference>
<accession>A0A0A9C706</accession>
<name>A0A0A9C706_ARUDO</name>
<evidence type="ECO:0000313" key="1">
    <source>
        <dbReference type="EMBL" id="JAD67307.1"/>
    </source>
</evidence>
<sequence>MSSQNIFHQLAIKMALYQKNDLTCSEPSFSEN</sequence>
<proteinExistence type="predicted"/>
<dbReference type="AlphaFoldDB" id="A0A0A9C706"/>
<protein>
    <submittedName>
        <fullName evidence="1">Uncharacterized protein</fullName>
    </submittedName>
</protein>
<organism evidence="1">
    <name type="scientific">Arundo donax</name>
    <name type="common">Giant reed</name>
    <name type="synonym">Donax arundinaceus</name>
    <dbReference type="NCBI Taxonomy" id="35708"/>
    <lineage>
        <taxon>Eukaryota</taxon>
        <taxon>Viridiplantae</taxon>
        <taxon>Streptophyta</taxon>
        <taxon>Embryophyta</taxon>
        <taxon>Tracheophyta</taxon>
        <taxon>Spermatophyta</taxon>
        <taxon>Magnoliopsida</taxon>
        <taxon>Liliopsida</taxon>
        <taxon>Poales</taxon>
        <taxon>Poaceae</taxon>
        <taxon>PACMAD clade</taxon>
        <taxon>Arundinoideae</taxon>
        <taxon>Arundineae</taxon>
        <taxon>Arundo</taxon>
    </lineage>
</organism>
<dbReference type="EMBL" id="GBRH01230588">
    <property type="protein sequence ID" value="JAD67307.1"/>
    <property type="molecule type" value="Transcribed_RNA"/>
</dbReference>